<comment type="function">
    <text evidence="7">Catalyzes the formation of 6,7-dimethyl-8-ribityllumazine by condensation of 5-amino-6-(D-ribitylamino)uracil with 3,4-dihydroxy-2-butanone 4-phosphate. This is the penultimate step in the biosynthesis of riboflavin.</text>
</comment>
<organism evidence="8 9">
    <name type="scientific">Thalassospira mesophila</name>
    <dbReference type="NCBI Taxonomy" id="1293891"/>
    <lineage>
        <taxon>Bacteria</taxon>
        <taxon>Pseudomonadati</taxon>
        <taxon>Pseudomonadota</taxon>
        <taxon>Alphaproteobacteria</taxon>
        <taxon>Rhodospirillales</taxon>
        <taxon>Thalassospiraceae</taxon>
        <taxon>Thalassospira</taxon>
    </lineage>
</organism>
<evidence type="ECO:0000256" key="2">
    <source>
        <dbReference type="ARBA" id="ARBA00007424"/>
    </source>
</evidence>
<gene>
    <name evidence="7" type="primary">ribH</name>
    <name evidence="8" type="ORF">TMES_12785</name>
</gene>
<dbReference type="InterPro" id="IPR002180">
    <property type="entry name" value="LS/RS"/>
</dbReference>
<dbReference type="GO" id="GO:0009349">
    <property type="term" value="C:riboflavin synthase complex"/>
    <property type="evidence" value="ECO:0007669"/>
    <property type="project" value="UniProtKB-UniRule"/>
</dbReference>
<feature type="binding site" evidence="7">
    <location>
        <begin position="47"/>
        <end position="49"/>
    </location>
    <ligand>
        <name>5-amino-6-(D-ribitylamino)uracil</name>
        <dbReference type="ChEBI" id="CHEBI:15934"/>
    </ligand>
</feature>
<evidence type="ECO:0000313" key="9">
    <source>
        <dbReference type="Proteomes" id="UP000193391"/>
    </source>
</evidence>
<dbReference type="GO" id="GO:0009231">
    <property type="term" value="P:riboflavin biosynthetic process"/>
    <property type="evidence" value="ECO:0007669"/>
    <property type="project" value="UniProtKB-UniRule"/>
</dbReference>
<dbReference type="RefSeq" id="WP_085583126.1">
    <property type="nucleotide sequence ID" value="NZ_JFKA01000005.1"/>
</dbReference>
<dbReference type="InterPro" id="IPR034964">
    <property type="entry name" value="LS"/>
</dbReference>
<dbReference type="InterPro" id="IPR036467">
    <property type="entry name" value="LS/RS_sf"/>
</dbReference>
<evidence type="ECO:0000256" key="3">
    <source>
        <dbReference type="ARBA" id="ARBA00012664"/>
    </source>
</evidence>
<comment type="catalytic activity">
    <reaction evidence="6 7">
        <text>(2S)-2-hydroxy-3-oxobutyl phosphate + 5-amino-6-(D-ribitylamino)uracil = 6,7-dimethyl-8-(1-D-ribityl)lumazine + phosphate + 2 H2O + H(+)</text>
        <dbReference type="Rhea" id="RHEA:26152"/>
        <dbReference type="ChEBI" id="CHEBI:15377"/>
        <dbReference type="ChEBI" id="CHEBI:15378"/>
        <dbReference type="ChEBI" id="CHEBI:15934"/>
        <dbReference type="ChEBI" id="CHEBI:43474"/>
        <dbReference type="ChEBI" id="CHEBI:58201"/>
        <dbReference type="ChEBI" id="CHEBI:58830"/>
        <dbReference type="EC" id="2.5.1.78"/>
    </reaction>
</comment>
<comment type="pathway">
    <text evidence="1 7">Cofactor biosynthesis; riboflavin biosynthesis; riboflavin from 2-hydroxy-3-oxobutyl phosphate and 5-amino-6-(D-ribitylamino)uracil: step 1/2.</text>
</comment>
<feature type="binding site" evidence="7">
    <location>
        <begin position="83"/>
        <end position="84"/>
    </location>
    <ligand>
        <name>(2S)-2-hydroxy-3-oxobutyl phosphate</name>
        <dbReference type="ChEBI" id="CHEBI:58830"/>
    </ligand>
</feature>
<dbReference type="OrthoDB" id="9809709at2"/>
<accession>A0A1Y2KYR8</accession>
<evidence type="ECO:0000313" key="8">
    <source>
        <dbReference type="EMBL" id="OSQ37859.1"/>
    </source>
</evidence>
<dbReference type="PANTHER" id="PTHR21058">
    <property type="entry name" value="6,7-DIMETHYL-8-RIBITYLLUMAZINE SYNTHASE DMRL SYNTHASE LUMAZINE SYNTHASE"/>
    <property type="match status" value="1"/>
</dbReference>
<comment type="similarity">
    <text evidence="2 7">Belongs to the DMRL synthase family.</text>
</comment>
<dbReference type="AlphaFoldDB" id="A0A1Y2KYR8"/>
<evidence type="ECO:0000256" key="5">
    <source>
        <dbReference type="ARBA" id="ARBA00022679"/>
    </source>
</evidence>
<evidence type="ECO:0000256" key="4">
    <source>
        <dbReference type="ARBA" id="ARBA00022619"/>
    </source>
</evidence>
<evidence type="ECO:0000256" key="1">
    <source>
        <dbReference type="ARBA" id="ARBA00004917"/>
    </source>
</evidence>
<comment type="caution">
    <text evidence="8">The sequence shown here is derived from an EMBL/GenBank/DDBJ whole genome shotgun (WGS) entry which is preliminary data.</text>
</comment>
<keyword evidence="5 7" id="KW-0808">Transferase</keyword>
<feature type="binding site" evidence="7">
    <location>
        <position position="125"/>
    </location>
    <ligand>
        <name>(2S)-2-hydroxy-3-oxobutyl phosphate</name>
        <dbReference type="ChEBI" id="CHEBI:58830"/>
    </ligand>
</feature>
<name>A0A1Y2KYR8_9PROT</name>
<dbReference type="GO" id="GO:0005829">
    <property type="term" value="C:cytosol"/>
    <property type="evidence" value="ECO:0007669"/>
    <property type="project" value="TreeGrafter"/>
</dbReference>
<keyword evidence="9" id="KW-1185">Reference proteome</keyword>
<dbReference type="STRING" id="1293891.TMES_12785"/>
<sequence length="156" mass="16916">MKSSSSPHILIVDAPYYTHIVEDLVKGAAATLEASGATWDRLSVSGAFEVPIAIRYAVQSMSELATGPRYDGYLALGCVIRGETTHYEHICNEANRALMQLCLDNCMAIGNGILTVENEAQALARCRADEKNKGGEAATAVLRMIEVQNHFGIHHK</sequence>
<dbReference type="Pfam" id="PF00885">
    <property type="entry name" value="DMRL_synthase"/>
    <property type="match status" value="1"/>
</dbReference>
<dbReference type="Gene3D" id="3.40.50.960">
    <property type="entry name" value="Lumazine/riboflavin synthase"/>
    <property type="match status" value="1"/>
</dbReference>
<dbReference type="HAMAP" id="MF_00178">
    <property type="entry name" value="Lumazine_synth"/>
    <property type="match status" value="1"/>
</dbReference>
<feature type="active site" description="Proton donor" evidence="7">
    <location>
        <position position="86"/>
    </location>
</feature>
<protein>
    <recommendedName>
        <fullName evidence="3 7">6,7-dimethyl-8-ribityllumazine synthase</fullName>
        <shortName evidence="7">DMRL synthase</shortName>
        <shortName evidence="7">LS</shortName>
        <shortName evidence="7">Lumazine synthase</shortName>
        <ecNumber evidence="3 7">2.5.1.78</ecNumber>
    </recommendedName>
</protein>
<evidence type="ECO:0000256" key="7">
    <source>
        <dbReference type="HAMAP-Rule" id="MF_00178"/>
    </source>
</evidence>
<dbReference type="NCBIfam" id="TIGR00114">
    <property type="entry name" value="lumazine-synth"/>
    <property type="match status" value="1"/>
</dbReference>
<dbReference type="Proteomes" id="UP000193391">
    <property type="component" value="Unassembled WGS sequence"/>
</dbReference>
<feature type="binding site" evidence="7">
    <location>
        <begin position="78"/>
        <end position="80"/>
    </location>
    <ligand>
        <name>5-amino-6-(D-ribitylamino)uracil</name>
        <dbReference type="ChEBI" id="CHEBI:15934"/>
    </ligand>
</feature>
<dbReference type="CDD" id="cd09209">
    <property type="entry name" value="Lumazine_synthase-I"/>
    <property type="match status" value="1"/>
</dbReference>
<reference evidence="8 9" key="1">
    <citation type="submission" date="2014-03" db="EMBL/GenBank/DDBJ databases">
        <title>The draft genome sequence of Thalassospira mesophila JCM 18969.</title>
        <authorList>
            <person name="Lai Q."/>
            <person name="Shao Z."/>
        </authorList>
    </citation>
    <scope>NUCLEOTIDE SEQUENCE [LARGE SCALE GENOMIC DNA]</scope>
    <source>
        <strain evidence="8 9">JCM 18969</strain>
    </source>
</reference>
<dbReference type="GO" id="GO:0000906">
    <property type="term" value="F:6,7-dimethyl-8-ribityllumazine synthase activity"/>
    <property type="evidence" value="ECO:0007669"/>
    <property type="project" value="UniProtKB-UniRule"/>
</dbReference>
<proteinExistence type="inferred from homology"/>
<dbReference type="UniPathway" id="UPA00275">
    <property type="reaction ID" value="UER00404"/>
</dbReference>
<dbReference type="EC" id="2.5.1.78" evidence="3 7"/>
<dbReference type="EMBL" id="JFKA01000005">
    <property type="protein sequence ID" value="OSQ37859.1"/>
    <property type="molecule type" value="Genomic_DNA"/>
</dbReference>
<dbReference type="SUPFAM" id="SSF52121">
    <property type="entry name" value="Lumazine synthase"/>
    <property type="match status" value="1"/>
</dbReference>
<feature type="binding site" evidence="7">
    <location>
        <position position="111"/>
    </location>
    <ligand>
        <name>5-amino-6-(D-ribitylamino)uracil</name>
        <dbReference type="ChEBI" id="CHEBI:15934"/>
    </ligand>
</feature>
<dbReference type="PANTHER" id="PTHR21058:SF0">
    <property type="entry name" value="6,7-DIMETHYL-8-RIBITYLLUMAZINE SYNTHASE"/>
    <property type="match status" value="1"/>
</dbReference>
<feature type="binding site" evidence="7">
    <location>
        <position position="16"/>
    </location>
    <ligand>
        <name>5-amino-6-(D-ribitylamino)uracil</name>
        <dbReference type="ChEBI" id="CHEBI:15934"/>
    </ligand>
</feature>
<keyword evidence="4 7" id="KW-0686">Riboflavin biosynthesis</keyword>
<evidence type="ECO:0000256" key="6">
    <source>
        <dbReference type="ARBA" id="ARBA00048785"/>
    </source>
</evidence>